<feature type="region of interest" description="Disordered" evidence="1">
    <location>
        <begin position="108"/>
        <end position="187"/>
    </location>
</feature>
<evidence type="ECO:0000313" key="4">
    <source>
        <dbReference type="RefSeq" id="XP_008480091.1"/>
    </source>
</evidence>
<keyword evidence="2" id="KW-0472">Membrane</keyword>
<keyword evidence="2" id="KW-0812">Transmembrane</keyword>
<evidence type="ECO:0000256" key="2">
    <source>
        <dbReference type="SAM" id="Phobius"/>
    </source>
</evidence>
<keyword evidence="3" id="KW-1185">Reference proteome</keyword>
<protein>
    <submittedName>
        <fullName evidence="4">Uncharacterized protein LOC103516882 isoform X2</fullName>
    </submittedName>
    <submittedName>
        <fullName evidence="5">Uncharacterized protein LOC103516882 isoform X5</fullName>
    </submittedName>
</protein>
<dbReference type="Proteomes" id="UP000079169">
    <property type="component" value="Unplaced"/>
</dbReference>
<keyword evidence="2" id="KW-1133">Transmembrane helix</keyword>
<sequence length="187" mass="22353">MVQPNSRMVLDIVKDENSHITTSFHYENLKTSFYGFYSRNKDYLFVIFFLLFVIGLHLFRHTIMDGYRYLRNKRFRLRNDIPNLIKCKKCKICDEDIDESYRQQMMNPRNQYPQPMQYSQQNPWNSAPQRPGSSSNRSSIHPNTPLFNRTRSQMRMSDQPIYQSRNTMGGADEWNPEIMSNTQPQYA</sequence>
<dbReference type="RefSeq" id="XP_008480091.1">
    <property type="nucleotide sequence ID" value="XM_008481869.2"/>
</dbReference>
<evidence type="ECO:0000313" key="5">
    <source>
        <dbReference type="RefSeq" id="XP_008480093.1"/>
    </source>
</evidence>
<evidence type="ECO:0000256" key="1">
    <source>
        <dbReference type="SAM" id="MobiDB-lite"/>
    </source>
</evidence>
<dbReference type="AlphaFoldDB" id="A0A1S3DE84"/>
<feature type="compositionally biased region" description="Polar residues" evidence="1">
    <location>
        <begin position="178"/>
        <end position="187"/>
    </location>
</feature>
<accession>A0A1S3DE84</accession>
<reference evidence="4 5" key="1">
    <citation type="submission" date="2025-04" db="UniProtKB">
        <authorList>
            <consortium name="RefSeq"/>
        </authorList>
    </citation>
    <scope>IDENTIFICATION</scope>
</reference>
<name>A0A1S3DE84_DIACI</name>
<feature type="transmembrane region" description="Helical" evidence="2">
    <location>
        <begin position="43"/>
        <end position="63"/>
    </location>
</feature>
<proteinExistence type="predicted"/>
<feature type="compositionally biased region" description="Polar residues" evidence="1">
    <location>
        <begin position="108"/>
        <end position="167"/>
    </location>
</feature>
<dbReference type="PaxDb" id="121845-A0A1S3DE84"/>
<gene>
    <name evidence="4 5" type="primary">LOC103516882</name>
</gene>
<evidence type="ECO:0000313" key="3">
    <source>
        <dbReference type="Proteomes" id="UP000079169"/>
    </source>
</evidence>
<organism evidence="3 5">
    <name type="scientific">Diaphorina citri</name>
    <name type="common">Asian citrus psyllid</name>
    <dbReference type="NCBI Taxonomy" id="121845"/>
    <lineage>
        <taxon>Eukaryota</taxon>
        <taxon>Metazoa</taxon>
        <taxon>Ecdysozoa</taxon>
        <taxon>Arthropoda</taxon>
        <taxon>Hexapoda</taxon>
        <taxon>Insecta</taxon>
        <taxon>Pterygota</taxon>
        <taxon>Neoptera</taxon>
        <taxon>Paraneoptera</taxon>
        <taxon>Hemiptera</taxon>
        <taxon>Sternorrhyncha</taxon>
        <taxon>Psylloidea</taxon>
        <taxon>Psyllidae</taxon>
        <taxon>Diaphorininae</taxon>
        <taxon>Diaphorina</taxon>
    </lineage>
</organism>
<dbReference type="GeneID" id="103516882"/>
<dbReference type="RefSeq" id="XP_008480093.1">
    <property type="nucleotide sequence ID" value="XM_008481871.2"/>
</dbReference>